<feature type="transmembrane region" description="Helical" evidence="10">
    <location>
        <begin position="18"/>
        <end position="36"/>
    </location>
</feature>
<protein>
    <recommendedName>
        <fullName evidence="3">dolichol kinase</fullName>
        <ecNumber evidence="3">2.7.1.108</ecNumber>
    </recommendedName>
</protein>
<feature type="transmembrane region" description="Helical" evidence="10">
    <location>
        <begin position="241"/>
        <end position="265"/>
    </location>
</feature>
<evidence type="ECO:0000256" key="7">
    <source>
        <dbReference type="ARBA" id="ARBA00022824"/>
    </source>
</evidence>
<dbReference type="EMBL" id="JABEBT010000094">
    <property type="protein sequence ID" value="KAF7632755.1"/>
    <property type="molecule type" value="Genomic_DNA"/>
</dbReference>
<dbReference type="GO" id="GO:0043048">
    <property type="term" value="P:dolichyl monophosphate biosynthetic process"/>
    <property type="evidence" value="ECO:0007669"/>
    <property type="project" value="TreeGrafter"/>
</dbReference>
<evidence type="ECO:0000256" key="3">
    <source>
        <dbReference type="ARBA" id="ARBA00012132"/>
    </source>
</evidence>
<keyword evidence="6" id="KW-0418">Kinase</keyword>
<feature type="transmembrane region" description="Helical" evidence="10">
    <location>
        <begin position="277"/>
        <end position="297"/>
    </location>
</feature>
<evidence type="ECO:0000256" key="2">
    <source>
        <dbReference type="ARBA" id="ARBA00010794"/>
    </source>
</evidence>
<evidence type="ECO:0000256" key="10">
    <source>
        <dbReference type="SAM" id="Phobius"/>
    </source>
</evidence>
<comment type="similarity">
    <text evidence="2">Belongs to the polyprenol kinase family.</text>
</comment>
<feature type="transmembrane region" description="Helical" evidence="10">
    <location>
        <begin position="200"/>
        <end position="221"/>
    </location>
</feature>
<feature type="transmembrane region" description="Helical" evidence="10">
    <location>
        <begin position="48"/>
        <end position="68"/>
    </location>
</feature>
<evidence type="ECO:0000256" key="5">
    <source>
        <dbReference type="ARBA" id="ARBA00022692"/>
    </source>
</evidence>
<feature type="transmembrane region" description="Helical" evidence="10">
    <location>
        <begin position="167"/>
        <end position="188"/>
    </location>
</feature>
<dbReference type="PANTHER" id="PTHR13205:SF15">
    <property type="entry name" value="DOLICHOL KINASE"/>
    <property type="match status" value="1"/>
</dbReference>
<dbReference type="OrthoDB" id="377083at2759"/>
<dbReference type="PANTHER" id="PTHR13205">
    <property type="entry name" value="TRANSMEMBRANE PROTEIN 15-RELATED"/>
    <property type="match status" value="1"/>
</dbReference>
<evidence type="ECO:0000256" key="6">
    <source>
        <dbReference type="ARBA" id="ARBA00022777"/>
    </source>
</evidence>
<gene>
    <name evidence="11" type="ORF">Mgra_00007817</name>
</gene>
<sequence>MHKLMNSEFISIAYNDKALIVISWIATFSFITATLIRRRHLSNESSIIINFYLLGIVFAAYLLFSYLVVSDLKETFFILWFRIFDGTYKRLCLLLFWLLCAFESILFSIIVNCRKRKANTTDRKFFHLTISLIVIICFANFRIEPWSAFLDQIFLIFIDGQDSHDLILTPIFLLVGMFLPLFLDFSMIYSPNWSLKQRHFAGVLSVGVGDSFAAIVGSSFGRIPWPFRNGTKFIKTIEGSIAMFFAQIIACELIFGFCSLSPALIFSSLTATIAEAYLTFGDNLIIPFCSTIIFYLFE</sequence>
<comment type="caution">
    <text evidence="11">The sequence shown here is derived from an EMBL/GenBank/DDBJ whole genome shotgun (WGS) entry which is preliminary data.</text>
</comment>
<dbReference type="GO" id="GO:0004168">
    <property type="term" value="F:dolichol kinase activity"/>
    <property type="evidence" value="ECO:0007669"/>
    <property type="project" value="UniProtKB-EC"/>
</dbReference>
<dbReference type="Proteomes" id="UP000605970">
    <property type="component" value="Unassembled WGS sequence"/>
</dbReference>
<accession>A0A8S9ZHI6</accession>
<feature type="transmembrane region" description="Helical" evidence="10">
    <location>
        <begin position="125"/>
        <end position="143"/>
    </location>
</feature>
<feature type="transmembrane region" description="Helical" evidence="10">
    <location>
        <begin position="88"/>
        <end position="113"/>
    </location>
</feature>
<organism evidence="11 12">
    <name type="scientific">Meloidogyne graminicola</name>
    <dbReference type="NCBI Taxonomy" id="189291"/>
    <lineage>
        <taxon>Eukaryota</taxon>
        <taxon>Metazoa</taxon>
        <taxon>Ecdysozoa</taxon>
        <taxon>Nematoda</taxon>
        <taxon>Chromadorea</taxon>
        <taxon>Rhabditida</taxon>
        <taxon>Tylenchina</taxon>
        <taxon>Tylenchomorpha</taxon>
        <taxon>Tylenchoidea</taxon>
        <taxon>Meloidogynidae</taxon>
        <taxon>Meloidogyninae</taxon>
        <taxon>Meloidogyne</taxon>
    </lineage>
</organism>
<dbReference type="AlphaFoldDB" id="A0A8S9ZHI6"/>
<keyword evidence="5 10" id="KW-0812">Transmembrane</keyword>
<comment type="subcellular location">
    <subcellularLocation>
        <location evidence="1">Endoplasmic reticulum membrane</location>
        <topology evidence="1">Multi-pass membrane protein</topology>
    </subcellularLocation>
</comment>
<keyword evidence="12" id="KW-1185">Reference proteome</keyword>
<dbReference type="InterPro" id="IPR032974">
    <property type="entry name" value="Polypren_kinase"/>
</dbReference>
<dbReference type="GO" id="GO:0005789">
    <property type="term" value="C:endoplasmic reticulum membrane"/>
    <property type="evidence" value="ECO:0007669"/>
    <property type="project" value="UniProtKB-SubCell"/>
</dbReference>
<reference evidence="11" key="1">
    <citation type="journal article" date="2020" name="Ecol. Evol.">
        <title>Genome structure and content of the rice root-knot nematode (Meloidogyne graminicola).</title>
        <authorList>
            <person name="Phan N.T."/>
            <person name="Danchin E.G.J."/>
            <person name="Klopp C."/>
            <person name="Perfus-Barbeoch L."/>
            <person name="Kozlowski D.K."/>
            <person name="Koutsovoulos G.D."/>
            <person name="Lopez-Roques C."/>
            <person name="Bouchez O."/>
            <person name="Zahm M."/>
            <person name="Besnard G."/>
            <person name="Bellafiore S."/>
        </authorList>
    </citation>
    <scope>NUCLEOTIDE SEQUENCE</scope>
    <source>
        <strain evidence="11">VN-18</strain>
    </source>
</reference>
<evidence type="ECO:0000256" key="9">
    <source>
        <dbReference type="ARBA" id="ARBA00023136"/>
    </source>
</evidence>
<name>A0A8S9ZHI6_9BILA</name>
<evidence type="ECO:0000313" key="12">
    <source>
        <dbReference type="Proteomes" id="UP000605970"/>
    </source>
</evidence>
<keyword evidence="9 10" id="KW-0472">Membrane</keyword>
<evidence type="ECO:0000256" key="1">
    <source>
        <dbReference type="ARBA" id="ARBA00004477"/>
    </source>
</evidence>
<evidence type="ECO:0000256" key="4">
    <source>
        <dbReference type="ARBA" id="ARBA00022679"/>
    </source>
</evidence>
<keyword evidence="8 10" id="KW-1133">Transmembrane helix</keyword>
<proteinExistence type="inferred from homology"/>
<dbReference type="EC" id="2.7.1.108" evidence="3"/>
<evidence type="ECO:0000256" key="8">
    <source>
        <dbReference type="ARBA" id="ARBA00022989"/>
    </source>
</evidence>
<evidence type="ECO:0000313" key="11">
    <source>
        <dbReference type="EMBL" id="KAF7632755.1"/>
    </source>
</evidence>
<keyword evidence="7" id="KW-0256">Endoplasmic reticulum</keyword>
<keyword evidence="4" id="KW-0808">Transferase</keyword>